<evidence type="ECO:0000313" key="2">
    <source>
        <dbReference type="EMBL" id="DAE15804.1"/>
    </source>
</evidence>
<accession>A0A8S5QBB1</accession>
<evidence type="ECO:0000256" key="1">
    <source>
        <dbReference type="SAM" id="MobiDB-lite"/>
    </source>
</evidence>
<organism evidence="2">
    <name type="scientific">Siphoviridae sp. ctu9a31</name>
    <dbReference type="NCBI Taxonomy" id="2825712"/>
    <lineage>
        <taxon>Viruses</taxon>
        <taxon>Duplodnaviria</taxon>
        <taxon>Heunggongvirae</taxon>
        <taxon>Uroviricota</taxon>
        <taxon>Caudoviricetes</taxon>
    </lineage>
</organism>
<protein>
    <submittedName>
        <fullName evidence="2">Replisome organizer</fullName>
    </submittedName>
</protein>
<feature type="compositionally biased region" description="Polar residues" evidence="1">
    <location>
        <begin position="113"/>
        <end position="129"/>
    </location>
</feature>
<name>A0A8S5QBB1_9CAUD</name>
<feature type="region of interest" description="Disordered" evidence="1">
    <location>
        <begin position="113"/>
        <end position="137"/>
    </location>
</feature>
<reference evidence="2" key="1">
    <citation type="journal article" date="2021" name="Proc. Natl. Acad. Sci. U.S.A.">
        <title>A Catalog of Tens of Thousands of Viruses from Human Metagenomes Reveals Hidden Associations with Chronic Diseases.</title>
        <authorList>
            <person name="Tisza M.J."/>
            <person name="Buck C.B."/>
        </authorList>
    </citation>
    <scope>NUCLEOTIDE SEQUENCE</scope>
    <source>
        <strain evidence="2">Ctu9a31</strain>
    </source>
</reference>
<dbReference type="EMBL" id="BK015613">
    <property type="protein sequence ID" value="DAE15804.1"/>
    <property type="molecule type" value="Genomic_DNA"/>
</dbReference>
<sequence length="269" mass="31478">MNKGWIKLHRQLLDCWIWRVNEPFDKRSAWVDLLLTANHSDTKLLFNGEIITITRGQILTSVRQLSAKWNWSVNRTYRFLKMLENENMVQKESNDNRTLLTIVNYSVLQFSENSNGNTNEHTNGNSSGNTDRTLTETPTETVTEHIQECKECNHDKELKNDKNIKEKDITNVISKKKSYYPDDELLDEAFNEYVTMRKRIKKPICTDKALHRAMNTLEKLSGGDNDLAVKILNQSVDHCWQGLFELKEDSFNKQQGKKNVFDEWMEAMK</sequence>
<proteinExistence type="predicted"/>